<feature type="domain" description="Activator of Hsp90 ATPase homologue 1/2-like C-terminal" evidence="2">
    <location>
        <begin position="18"/>
        <end position="138"/>
    </location>
</feature>
<protein>
    <recommendedName>
        <fullName evidence="2">Activator of Hsp90 ATPase homologue 1/2-like C-terminal domain-containing protein</fullName>
    </recommendedName>
</protein>
<dbReference type="CDD" id="cd08897">
    <property type="entry name" value="SRPBCC_CalC_Aha1-like_4"/>
    <property type="match status" value="1"/>
</dbReference>
<sequence>METKDKTTITVETTVQQPLEKVWELWGAPEHITQWNFAHESWQCPAATNDLQPGGRFVWRMEARDGSVGFDYAGTYEQVVPYKSIVLKLDDNRQVRINFESLGDQTKVTEVFEVEDANTIELQRNGWQAILDNFKKHAESQK</sequence>
<reference evidence="3 4" key="1">
    <citation type="submission" date="2020-01" db="EMBL/GenBank/DDBJ databases">
        <authorList>
            <person name="Kim M."/>
        </authorList>
    </citation>
    <scope>NUCLEOTIDE SEQUENCE [LARGE SCALE GENOMIC DNA]</scope>
    <source>
        <strain evidence="3 4">BT10</strain>
    </source>
</reference>
<evidence type="ECO:0000259" key="2">
    <source>
        <dbReference type="Pfam" id="PF08327"/>
    </source>
</evidence>
<dbReference type="InterPro" id="IPR013538">
    <property type="entry name" value="ASHA1/2-like_C"/>
</dbReference>
<dbReference type="KEGG" id="nib:GU926_11965"/>
<gene>
    <name evidence="3" type="ORF">GU926_11965</name>
</gene>
<accession>A0A6P1P0X9</accession>
<dbReference type="InterPro" id="IPR023393">
    <property type="entry name" value="START-like_dom_sf"/>
</dbReference>
<dbReference type="SUPFAM" id="SSF55961">
    <property type="entry name" value="Bet v1-like"/>
    <property type="match status" value="1"/>
</dbReference>
<organism evidence="3 4">
    <name type="scientific">Nibribacter ruber</name>
    <dbReference type="NCBI Taxonomy" id="2698458"/>
    <lineage>
        <taxon>Bacteria</taxon>
        <taxon>Pseudomonadati</taxon>
        <taxon>Bacteroidota</taxon>
        <taxon>Cytophagia</taxon>
        <taxon>Cytophagales</taxon>
        <taxon>Hymenobacteraceae</taxon>
        <taxon>Nibribacter</taxon>
    </lineage>
</organism>
<dbReference type="Proteomes" id="UP000464214">
    <property type="component" value="Chromosome"/>
</dbReference>
<dbReference type="RefSeq" id="WP_160692157.1">
    <property type="nucleotide sequence ID" value="NZ_CP047897.1"/>
</dbReference>
<evidence type="ECO:0000256" key="1">
    <source>
        <dbReference type="ARBA" id="ARBA00006817"/>
    </source>
</evidence>
<comment type="similarity">
    <text evidence="1">Belongs to the AHA1 family.</text>
</comment>
<dbReference type="AlphaFoldDB" id="A0A6P1P0X9"/>
<proteinExistence type="inferred from homology"/>
<dbReference type="Pfam" id="PF08327">
    <property type="entry name" value="AHSA1"/>
    <property type="match status" value="1"/>
</dbReference>
<evidence type="ECO:0000313" key="3">
    <source>
        <dbReference type="EMBL" id="QHL88108.1"/>
    </source>
</evidence>
<keyword evidence="4" id="KW-1185">Reference proteome</keyword>
<dbReference type="EMBL" id="CP047897">
    <property type="protein sequence ID" value="QHL88108.1"/>
    <property type="molecule type" value="Genomic_DNA"/>
</dbReference>
<name>A0A6P1P0X9_9BACT</name>
<dbReference type="Gene3D" id="3.30.530.20">
    <property type="match status" value="1"/>
</dbReference>
<evidence type="ECO:0000313" key="4">
    <source>
        <dbReference type="Proteomes" id="UP000464214"/>
    </source>
</evidence>